<gene>
    <name evidence="1" type="ORF">AACH10_24925</name>
</gene>
<reference evidence="1 2" key="1">
    <citation type="submission" date="2024-04" db="EMBL/GenBank/DDBJ databases">
        <title>Novel species of the genus Ideonella isolated from streams.</title>
        <authorList>
            <person name="Lu H."/>
        </authorList>
    </citation>
    <scope>NUCLEOTIDE SEQUENCE [LARGE SCALE GENOMIC DNA]</scope>
    <source>
        <strain evidence="1 2">DXS22W</strain>
    </source>
</reference>
<keyword evidence="2" id="KW-1185">Reference proteome</keyword>
<accession>A0ABU9CRZ3</accession>
<dbReference type="EMBL" id="JBBUTH010000011">
    <property type="protein sequence ID" value="MEK8053524.1"/>
    <property type="molecule type" value="Genomic_DNA"/>
</dbReference>
<organism evidence="1 2">
    <name type="scientific">Pseudaquabacterium inlustre</name>
    <dbReference type="NCBI Taxonomy" id="2984192"/>
    <lineage>
        <taxon>Bacteria</taxon>
        <taxon>Pseudomonadati</taxon>
        <taxon>Pseudomonadota</taxon>
        <taxon>Betaproteobacteria</taxon>
        <taxon>Burkholderiales</taxon>
        <taxon>Sphaerotilaceae</taxon>
        <taxon>Pseudaquabacterium</taxon>
    </lineage>
</organism>
<comment type="caution">
    <text evidence="1">The sequence shown here is derived from an EMBL/GenBank/DDBJ whole genome shotgun (WGS) entry which is preliminary data.</text>
</comment>
<dbReference type="Proteomes" id="UP001365405">
    <property type="component" value="Unassembled WGS sequence"/>
</dbReference>
<protein>
    <submittedName>
        <fullName evidence="1">DUF6279 family lipoprotein</fullName>
    </submittedName>
</protein>
<dbReference type="RefSeq" id="WP_341413249.1">
    <property type="nucleotide sequence ID" value="NZ_JBBUTH010000011.1"/>
</dbReference>
<proteinExistence type="predicted"/>
<dbReference type="Pfam" id="PF19795">
    <property type="entry name" value="DUF6279"/>
    <property type="match status" value="1"/>
</dbReference>
<sequence length="307" mass="34870">MRMRVLLPWKPRIIGRLRGALLTVCVLGLTACSAVRLGYDQGPTLAWWWLDRQLDFSSAQKPRVQAALDDWFAWHRATQLPAYADELAQLQRLKTERLAPAQVCTLFAGWQQRLRTAATQALPAAAEIVRTLTPAQLEHLERHQAEVLDDAARQFLKPGSTEAERRQALIDRETERFESLYGTLQDAQRRRLAEALVASPFDAERWLAERRARSADLLRALRQWQAERADAATVQAGLQRLADELLASPRPAYREQQRRVTEANCAIVAELHNSATPAQRQRAAERLKRWEEDARALAAAPRGRVPQ</sequence>
<name>A0ABU9CRZ3_9BURK</name>
<dbReference type="PROSITE" id="PS51257">
    <property type="entry name" value="PROKAR_LIPOPROTEIN"/>
    <property type="match status" value="1"/>
</dbReference>
<evidence type="ECO:0000313" key="1">
    <source>
        <dbReference type="EMBL" id="MEK8053524.1"/>
    </source>
</evidence>
<evidence type="ECO:0000313" key="2">
    <source>
        <dbReference type="Proteomes" id="UP001365405"/>
    </source>
</evidence>
<keyword evidence="1" id="KW-0449">Lipoprotein</keyword>